<dbReference type="RefSeq" id="NP_733889.1">
    <property type="nucleotide sequence ID" value="NC_004367.1"/>
</dbReference>
<feature type="compositionally biased region" description="Low complexity" evidence="1">
    <location>
        <begin position="1"/>
        <end position="17"/>
    </location>
</feature>
<dbReference type="GeneID" id="955929"/>
<reference evidence="2 3" key="2">
    <citation type="journal article" date="2002" name="J. Virol.">
        <title>Complete genomic sequence of an Epstein-Barr virus-related herpesvirus naturally infecting a new world primate: a defining point in the evolution of oncogenic lymphocryptoviruses.</title>
        <authorList>
            <person name="Rivailler P."/>
            <person name="Cho Y.G."/>
            <person name="Wang F."/>
        </authorList>
    </citation>
    <scope>NUCLEOTIDE SEQUENCE [LARGE SCALE GENOMIC DNA]</scope>
    <source>
        <strain evidence="2 3">CJ0149</strain>
    </source>
</reference>
<feature type="compositionally biased region" description="Low complexity" evidence="1">
    <location>
        <begin position="47"/>
        <end position="56"/>
    </location>
</feature>
<feature type="compositionally biased region" description="Acidic residues" evidence="1">
    <location>
        <begin position="57"/>
        <end position="75"/>
    </location>
</feature>
<evidence type="ECO:0000313" key="2">
    <source>
        <dbReference type="EMBL" id="AAK38244.1"/>
    </source>
</evidence>
<evidence type="ECO:0000256" key="1">
    <source>
        <dbReference type="SAM" id="MobiDB-lite"/>
    </source>
</evidence>
<proteinExistence type="predicted"/>
<organism evidence="2 3">
    <name type="scientific">callitrichine gammaherpesvirus 3</name>
    <name type="common">Marmoset lymphocryptovirus</name>
    <dbReference type="NCBI Taxonomy" id="106331"/>
    <lineage>
        <taxon>Viruses</taxon>
        <taxon>Duplodnaviria</taxon>
        <taxon>Heunggongvirae</taxon>
        <taxon>Peploviricota</taxon>
        <taxon>Herviviricetes</taxon>
        <taxon>Herpesvirales</taxon>
        <taxon>Orthoherpesviridae</taxon>
        <taxon>Gammaherpesvirinae</taxon>
        <taxon>Lymphocryptovirus</taxon>
        <taxon>Lymphocryptovirus callitrichinegamma3</taxon>
    </lineage>
</organism>
<keyword evidence="3" id="KW-1185">Reference proteome</keyword>
<feature type="region of interest" description="Disordered" evidence="1">
    <location>
        <begin position="1"/>
        <end position="190"/>
    </location>
</feature>
<dbReference type="InterPro" id="IPR058025">
    <property type="entry name" value="BKRF4"/>
</dbReference>
<dbReference type="KEGG" id="vg:955929"/>
<protein>
    <submittedName>
        <fullName evidence="2">ORF36</fullName>
    </submittedName>
</protein>
<accession>Q993H4</accession>
<dbReference type="Proteomes" id="UP000202809">
    <property type="component" value="Segment"/>
</dbReference>
<dbReference type="Pfam" id="PF25695">
    <property type="entry name" value="BKRF4"/>
    <property type="match status" value="1"/>
</dbReference>
<sequence>MAMFLRSARIRASAAGRMNTRRPRPEYEESLTDQDELTHHRPQEATSSSSSSLMEGEYSDTEDSEYDEMGYDDGETLSSVTDDTEDDSDDPTWNGSDTSDSDEEKSVATSTSSSTRYGYADERPAKAPATSQRHQIGRGTSPSPMNERPLNRECNHRKPQHRAAVNRYRRHMMDTTPPIKGNSDYNWPWL</sequence>
<feature type="compositionally biased region" description="Polar residues" evidence="1">
    <location>
        <begin position="129"/>
        <end position="144"/>
    </location>
</feature>
<reference evidence="2 3" key="1">
    <citation type="journal article" date="2001" name="Proc. Natl. Acad. Sci. U.S.A.">
        <title>An Epstein-Barr-related herpesvirus from marmoset lymphomas.</title>
        <authorList>
            <person name="Cho Y."/>
            <person name="Ramer J."/>
            <person name="Rivailler P."/>
            <person name="Quink C."/>
            <person name="Garber R.L."/>
            <person name="Beier D.R."/>
            <person name="Wang F."/>
        </authorList>
    </citation>
    <scope>NUCLEOTIDE SEQUENCE [LARGE SCALE GENOMIC DNA]</scope>
    <source>
        <strain evidence="2 3">CJ0149</strain>
    </source>
</reference>
<feature type="compositionally biased region" description="Polar residues" evidence="1">
    <location>
        <begin position="107"/>
        <end position="116"/>
    </location>
</feature>
<evidence type="ECO:0000313" key="3">
    <source>
        <dbReference type="Proteomes" id="UP000202809"/>
    </source>
</evidence>
<name>Q993H4_9GAMA</name>
<dbReference type="EMBL" id="AF319782">
    <property type="protein sequence ID" value="AAK38244.1"/>
    <property type="molecule type" value="Genomic_DNA"/>
</dbReference>